<comment type="caution">
    <text evidence="1">The sequence shown here is derived from an EMBL/GenBank/DDBJ whole genome shotgun (WGS) entry which is preliminary data.</text>
</comment>
<feature type="non-terminal residue" evidence="1">
    <location>
        <position position="156"/>
    </location>
</feature>
<gene>
    <name evidence="1" type="ORF">C7B77_03430</name>
</gene>
<accession>A0A2T1GLK1</accession>
<evidence type="ECO:0000313" key="2">
    <source>
        <dbReference type="Proteomes" id="UP000238937"/>
    </source>
</evidence>
<dbReference type="OrthoDB" id="495172at2"/>
<reference evidence="1 2" key="1">
    <citation type="submission" date="2018-03" db="EMBL/GenBank/DDBJ databases">
        <title>The ancient ancestry and fast evolution of plastids.</title>
        <authorList>
            <person name="Moore K.R."/>
            <person name="Magnabosco C."/>
            <person name="Momper L."/>
            <person name="Gold D.A."/>
            <person name="Bosak T."/>
            <person name="Fournier G.P."/>
        </authorList>
    </citation>
    <scope>NUCLEOTIDE SEQUENCE [LARGE SCALE GENOMIC DNA]</scope>
    <source>
        <strain evidence="1 2">CCALA 037</strain>
    </source>
</reference>
<evidence type="ECO:0000313" key="1">
    <source>
        <dbReference type="EMBL" id="PSB58756.1"/>
    </source>
</evidence>
<dbReference type="AlphaFoldDB" id="A0A2T1GLK1"/>
<name>A0A2T1GLK1_9CYAN</name>
<dbReference type="Proteomes" id="UP000238937">
    <property type="component" value="Unassembled WGS sequence"/>
</dbReference>
<sequence length="156" mass="17378">MNKLVAGIVAFGLSITDPVIVSAQEVIDFKHQDNNYYYQTLNSQNAAHYTYKIPANAFGVFTLKNNSNSSDFDLYVHENKSWKLLNKGENQGIQTELITTPIFSEDGYVYIKIVNSGSQISQYQFYANHVSPAEKAVIPFAAAIICGFQGCLLYTS</sequence>
<proteinExistence type="predicted"/>
<dbReference type="EMBL" id="PVWO01000024">
    <property type="protein sequence ID" value="PSB58756.1"/>
    <property type="molecule type" value="Genomic_DNA"/>
</dbReference>
<keyword evidence="2" id="KW-1185">Reference proteome</keyword>
<organism evidence="1 2">
    <name type="scientific">Chamaesiphon polymorphus CCALA 037</name>
    <dbReference type="NCBI Taxonomy" id="2107692"/>
    <lineage>
        <taxon>Bacteria</taxon>
        <taxon>Bacillati</taxon>
        <taxon>Cyanobacteriota</taxon>
        <taxon>Cyanophyceae</taxon>
        <taxon>Gomontiellales</taxon>
        <taxon>Chamaesiphonaceae</taxon>
        <taxon>Chamaesiphon</taxon>
    </lineage>
</organism>
<dbReference type="RefSeq" id="WP_146138166.1">
    <property type="nucleotide sequence ID" value="NZ_PVWO01000024.1"/>
</dbReference>
<protein>
    <submittedName>
        <fullName evidence="1">Uncharacterized protein</fullName>
    </submittedName>
</protein>